<feature type="compositionally biased region" description="Polar residues" evidence="1">
    <location>
        <begin position="321"/>
        <end position="345"/>
    </location>
</feature>
<evidence type="ECO:0000313" key="4">
    <source>
        <dbReference type="EMBL" id="KAH7089852.1"/>
    </source>
</evidence>
<feature type="domain" description="Tail specific protease" evidence="2">
    <location>
        <begin position="375"/>
        <end position="595"/>
    </location>
</feature>
<feature type="region of interest" description="Disordered" evidence="1">
    <location>
        <begin position="317"/>
        <end position="345"/>
    </location>
</feature>
<sequence length="797" mass="85872">MRSVTQLALVAGAAAQVFEAPFALHRGDILDHPLPSVSKRNTFEPCAEVSQLWAAQVAQLSRPGAAPAQIRVPAKRAYECLLSVPVDSAGDLKEIDELKAYLQYQSTLPWLKAGVKGQIEPLDIIANLDIIADGIKKKSYKSDYDVQLSIRQLLDKAGDFHLQYIPDITNVFQFARPTGVLVSISTDGLALPKIYLFSDLPKTATGNIAASAITKINGQNATEVLQKLSEGTKYHDADTRYNTVFPNPALDALGTDSGGLSYAHYVYAGPTTTFTFENGTEKTIDNIAVIPSIFDFKQVSDGASFFKAFCSGPQAVLKPSGSGTPSATPKATSTQRPSAVATPTSLGLPGYPTPQFLQSSKKVSGYYLGDSYKDTAVLAIPAFSPSSIDSKYPDSTTGGFIETQALLQKFFADAVKAGKKKLVIDLRGNGGGTIDMGFELFKQLFPTIEPYGAARYRAHEAFHYYSALVADVALEGDDKDGKIGMDWDDADYGIQSTFLWSNILDKNLQKYKSYKDYYGPQTINGDSFTSLRRYNFSNNLGGHTLSASLTGYNQFKNIKTQPFQSDDIVIIQDGFCGSTCAIFAELMRVQGKVQTVAIGGRPQNAPMQGVGGSKGSQRLGMDALYQFAERTIKIAEALDGIAVANKLNQTAVGKIYNAEQIFVRTTPPPTGSLILGAVNSLNNQRMNDTTDTPLEFQYEAADCRLFYTTATYLDPVNMWKAVWEAKWGKGKCVPGSTGDKTAIGVLENKSTFGSKSGNAQQTNADGQPIESTGAASPISVSSVVATFAAMAAFVMMI</sequence>
<feature type="domain" description="CPAF-like PDZ" evidence="3">
    <location>
        <begin position="174"/>
        <end position="293"/>
    </location>
</feature>
<dbReference type="InterPro" id="IPR052766">
    <property type="entry name" value="S41A_metabolite_peptidase"/>
</dbReference>
<organism evidence="4 5">
    <name type="scientific">Paraphoma chrysanthemicola</name>
    <dbReference type="NCBI Taxonomy" id="798071"/>
    <lineage>
        <taxon>Eukaryota</taxon>
        <taxon>Fungi</taxon>
        <taxon>Dikarya</taxon>
        <taxon>Ascomycota</taxon>
        <taxon>Pezizomycotina</taxon>
        <taxon>Dothideomycetes</taxon>
        <taxon>Pleosporomycetidae</taxon>
        <taxon>Pleosporales</taxon>
        <taxon>Pleosporineae</taxon>
        <taxon>Phaeosphaeriaceae</taxon>
        <taxon>Paraphoma</taxon>
    </lineage>
</organism>
<proteinExistence type="predicted"/>
<reference evidence="4" key="1">
    <citation type="journal article" date="2021" name="Nat. Commun.">
        <title>Genetic determinants of endophytism in the Arabidopsis root mycobiome.</title>
        <authorList>
            <person name="Mesny F."/>
            <person name="Miyauchi S."/>
            <person name="Thiergart T."/>
            <person name="Pickel B."/>
            <person name="Atanasova L."/>
            <person name="Karlsson M."/>
            <person name="Huettel B."/>
            <person name="Barry K.W."/>
            <person name="Haridas S."/>
            <person name="Chen C."/>
            <person name="Bauer D."/>
            <person name="Andreopoulos W."/>
            <person name="Pangilinan J."/>
            <person name="LaButti K."/>
            <person name="Riley R."/>
            <person name="Lipzen A."/>
            <person name="Clum A."/>
            <person name="Drula E."/>
            <person name="Henrissat B."/>
            <person name="Kohler A."/>
            <person name="Grigoriev I.V."/>
            <person name="Martin F.M."/>
            <person name="Hacquard S."/>
        </authorList>
    </citation>
    <scope>NUCLEOTIDE SEQUENCE</scope>
    <source>
        <strain evidence="4">MPI-SDFR-AT-0120</strain>
    </source>
</reference>
<evidence type="ECO:0000259" key="2">
    <source>
        <dbReference type="Pfam" id="PF03572"/>
    </source>
</evidence>
<dbReference type="Proteomes" id="UP000813461">
    <property type="component" value="Unassembled WGS sequence"/>
</dbReference>
<evidence type="ECO:0000259" key="3">
    <source>
        <dbReference type="Pfam" id="PF23658"/>
    </source>
</evidence>
<dbReference type="GO" id="GO:0008236">
    <property type="term" value="F:serine-type peptidase activity"/>
    <property type="evidence" value="ECO:0007669"/>
    <property type="project" value="InterPro"/>
</dbReference>
<dbReference type="SUPFAM" id="SSF52096">
    <property type="entry name" value="ClpP/crotonase"/>
    <property type="match status" value="1"/>
</dbReference>
<dbReference type="InterPro" id="IPR005151">
    <property type="entry name" value="Tail-specific_protease"/>
</dbReference>
<dbReference type="InterPro" id="IPR056186">
    <property type="entry name" value="PDZ_CPAF-rel"/>
</dbReference>
<evidence type="ECO:0000256" key="1">
    <source>
        <dbReference type="SAM" id="MobiDB-lite"/>
    </source>
</evidence>
<dbReference type="AlphaFoldDB" id="A0A8K0R9V0"/>
<dbReference type="Pfam" id="PF03572">
    <property type="entry name" value="Peptidase_S41"/>
    <property type="match status" value="1"/>
</dbReference>
<dbReference type="PANTHER" id="PTHR37049">
    <property type="entry name" value="PEPTIDASE S41 FAMILY PROTEIN"/>
    <property type="match status" value="1"/>
</dbReference>
<feature type="region of interest" description="Disordered" evidence="1">
    <location>
        <begin position="753"/>
        <end position="774"/>
    </location>
</feature>
<accession>A0A8K0R9V0</accession>
<protein>
    <recommendedName>
        <fullName evidence="6">Tail specific protease domain-containing protein</fullName>
    </recommendedName>
</protein>
<name>A0A8K0R9V0_9PLEO</name>
<dbReference type="EMBL" id="JAGMVJ010000006">
    <property type="protein sequence ID" value="KAH7089852.1"/>
    <property type="molecule type" value="Genomic_DNA"/>
</dbReference>
<dbReference type="OrthoDB" id="27214at2759"/>
<dbReference type="Gene3D" id="3.90.226.10">
    <property type="entry name" value="2-enoyl-CoA Hydratase, Chain A, domain 1"/>
    <property type="match status" value="1"/>
</dbReference>
<evidence type="ECO:0000313" key="5">
    <source>
        <dbReference type="Proteomes" id="UP000813461"/>
    </source>
</evidence>
<dbReference type="GO" id="GO:0006508">
    <property type="term" value="P:proteolysis"/>
    <property type="evidence" value="ECO:0007669"/>
    <property type="project" value="InterPro"/>
</dbReference>
<comment type="caution">
    <text evidence="4">The sequence shown here is derived from an EMBL/GenBank/DDBJ whole genome shotgun (WGS) entry which is preliminary data.</text>
</comment>
<dbReference type="PANTHER" id="PTHR37049:SF4">
    <property type="entry name" value="RHODANESE DOMAIN-CONTAINING PROTEIN"/>
    <property type="match status" value="1"/>
</dbReference>
<evidence type="ECO:0008006" key="6">
    <source>
        <dbReference type="Google" id="ProtNLM"/>
    </source>
</evidence>
<gene>
    <name evidence="4" type="ORF">FB567DRAFT_311034</name>
</gene>
<dbReference type="InterPro" id="IPR029045">
    <property type="entry name" value="ClpP/crotonase-like_dom_sf"/>
</dbReference>
<keyword evidence="5" id="KW-1185">Reference proteome</keyword>
<dbReference type="Pfam" id="PF23658">
    <property type="entry name" value="PDZ_CPAF_rel"/>
    <property type="match status" value="1"/>
</dbReference>